<dbReference type="AlphaFoldDB" id="A0A395HR84"/>
<feature type="chain" id="PRO_5017332214" evidence="2">
    <location>
        <begin position="19"/>
        <end position="86"/>
    </location>
</feature>
<dbReference type="Proteomes" id="UP000248961">
    <property type="component" value="Unassembled WGS sequence"/>
</dbReference>
<feature type="compositionally biased region" description="Polar residues" evidence="1">
    <location>
        <begin position="54"/>
        <end position="75"/>
    </location>
</feature>
<gene>
    <name evidence="3" type="ORF">BO97DRAFT_167800</name>
</gene>
<feature type="region of interest" description="Disordered" evidence="1">
    <location>
        <begin position="54"/>
        <end position="78"/>
    </location>
</feature>
<evidence type="ECO:0000256" key="1">
    <source>
        <dbReference type="SAM" id="MobiDB-lite"/>
    </source>
</evidence>
<feature type="signal peptide" evidence="2">
    <location>
        <begin position="1"/>
        <end position="18"/>
    </location>
</feature>
<name>A0A395HR84_ASPHC</name>
<dbReference type="EMBL" id="KZ824304">
    <property type="protein sequence ID" value="RAL09368.1"/>
    <property type="molecule type" value="Genomic_DNA"/>
</dbReference>
<organism evidence="3 4">
    <name type="scientific">Aspergillus homomorphus (strain CBS 101889)</name>
    <dbReference type="NCBI Taxonomy" id="1450537"/>
    <lineage>
        <taxon>Eukaryota</taxon>
        <taxon>Fungi</taxon>
        <taxon>Dikarya</taxon>
        <taxon>Ascomycota</taxon>
        <taxon>Pezizomycotina</taxon>
        <taxon>Eurotiomycetes</taxon>
        <taxon>Eurotiomycetidae</taxon>
        <taxon>Eurotiales</taxon>
        <taxon>Aspergillaceae</taxon>
        <taxon>Aspergillus</taxon>
        <taxon>Aspergillus subgen. Circumdati</taxon>
    </lineage>
</organism>
<reference evidence="3 4" key="1">
    <citation type="submission" date="2018-02" db="EMBL/GenBank/DDBJ databases">
        <title>The genomes of Aspergillus section Nigri reveals drivers in fungal speciation.</title>
        <authorList>
            <consortium name="DOE Joint Genome Institute"/>
            <person name="Vesth T.C."/>
            <person name="Nybo J."/>
            <person name="Theobald S."/>
            <person name="Brandl J."/>
            <person name="Frisvad J.C."/>
            <person name="Nielsen K.F."/>
            <person name="Lyhne E.K."/>
            <person name="Kogle M.E."/>
            <person name="Kuo A."/>
            <person name="Riley R."/>
            <person name="Clum A."/>
            <person name="Nolan M."/>
            <person name="Lipzen A."/>
            <person name="Salamov A."/>
            <person name="Henrissat B."/>
            <person name="Wiebenga A."/>
            <person name="De vries R.P."/>
            <person name="Grigoriev I.V."/>
            <person name="Mortensen U.H."/>
            <person name="Andersen M.R."/>
            <person name="Baker S.E."/>
        </authorList>
    </citation>
    <scope>NUCLEOTIDE SEQUENCE [LARGE SCALE GENOMIC DNA]</scope>
    <source>
        <strain evidence="3 4">CBS 101889</strain>
    </source>
</reference>
<keyword evidence="2" id="KW-0732">Signal</keyword>
<dbReference type="VEuPathDB" id="FungiDB:BO97DRAFT_167800"/>
<evidence type="ECO:0000313" key="4">
    <source>
        <dbReference type="Proteomes" id="UP000248961"/>
    </source>
</evidence>
<evidence type="ECO:0000256" key="2">
    <source>
        <dbReference type="SAM" id="SignalP"/>
    </source>
</evidence>
<accession>A0A395HR84</accession>
<dbReference type="GeneID" id="37194566"/>
<sequence>MRWLILPCSFISFYEWWACKVSLNILGSSQQCFLHTLPKDELVPLYLKPRPISTRFQANPNTPGIHPSSPTSSYSYDRPLPKLVIA</sequence>
<protein>
    <submittedName>
        <fullName evidence="3">Uncharacterized protein</fullName>
    </submittedName>
</protein>
<proteinExistence type="predicted"/>
<keyword evidence="4" id="KW-1185">Reference proteome</keyword>
<evidence type="ECO:0000313" key="3">
    <source>
        <dbReference type="EMBL" id="RAL09368.1"/>
    </source>
</evidence>
<dbReference type="RefSeq" id="XP_025548522.1">
    <property type="nucleotide sequence ID" value="XM_025690277.1"/>
</dbReference>